<organism evidence="1 2">
    <name type="scientific">Tritrichomonas musculus</name>
    <dbReference type="NCBI Taxonomy" id="1915356"/>
    <lineage>
        <taxon>Eukaryota</taxon>
        <taxon>Metamonada</taxon>
        <taxon>Parabasalia</taxon>
        <taxon>Tritrichomonadida</taxon>
        <taxon>Tritrichomonadidae</taxon>
        <taxon>Tritrichomonas</taxon>
    </lineage>
</organism>
<evidence type="ECO:0000313" key="1">
    <source>
        <dbReference type="EMBL" id="KAK8885054.1"/>
    </source>
</evidence>
<gene>
    <name evidence="1" type="ORF">M9Y10_044182</name>
</gene>
<comment type="caution">
    <text evidence="1">The sequence shown here is derived from an EMBL/GenBank/DDBJ whole genome shotgun (WGS) entry which is preliminary data.</text>
</comment>
<evidence type="ECO:0000313" key="2">
    <source>
        <dbReference type="Proteomes" id="UP001470230"/>
    </source>
</evidence>
<keyword evidence="2" id="KW-1185">Reference proteome</keyword>
<sequence length="214" mass="24908">MSQTQDQINSLSIESEKIEKEIQNHGKVFQENANNFDFQSNNNNIINNLKEDLLLIERYIIKFSKNCLCQLNDWNNLLVGMDTQINEVSGLIQRVKSDAGSRLIDPMLETGAPPAPEQEEEIPQQSQYFTFPDYPFDINTRALDFVGHHVDDIKDKSNIEPLITQIKPGDEVPIFWSKRQDFFQPVFEAKQDKEEYDTSFSDFYKFNPAPEFQF</sequence>
<dbReference type="Proteomes" id="UP001470230">
    <property type="component" value="Unassembled WGS sequence"/>
</dbReference>
<name>A0ABR2K1V1_9EUKA</name>
<dbReference type="EMBL" id="JAPFFF010000008">
    <property type="protein sequence ID" value="KAK8885054.1"/>
    <property type="molecule type" value="Genomic_DNA"/>
</dbReference>
<proteinExistence type="predicted"/>
<accession>A0ABR2K1V1</accession>
<reference evidence="1 2" key="1">
    <citation type="submission" date="2024-04" db="EMBL/GenBank/DDBJ databases">
        <title>Tritrichomonas musculus Genome.</title>
        <authorList>
            <person name="Alves-Ferreira E."/>
            <person name="Grigg M."/>
            <person name="Lorenzi H."/>
            <person name="Galac M."/>
        </authorList>
    </citation>
    <scope>NUCLEOTIDE SEQUENCE [LARGE SCALE GENOMIC DNA]</scope>
    <source>
        <strain evidence="1 2">EAF2021</strain>
    </source>
</reference>
<protein>
    <submittedName>
        <fullName evidence="1">Uncharacterized protein</fullName>
    </submittedName>
</protein>